<dbReference type="InterPro" id="IPR013057">
    <property type="entry name" value="AA_transpt_TM"/>
</dbReference>
<feature type="transmembrane region" description="Helical" evidence="9">
    <location>
        <begin position="350"/>
        <end position="368"/>
    </location>
</feature>
<organism evidence="11 12">
    <name type="scientific">Pneumocystis carinii (strain B80)</name>
    <name type="common">Rat pneumocystis pneumonia agent</name>
    <name type="synonym">Pneumocystis carinii f. sp. carinii</name>
    <dbReference type="NCBI Taxonomy" id="1408658"/>
    <lineage>
        <taxon>Eukaryota</taxon>
        <taxon>Fungi</taxon>
        <taxon>Dikarya</taxon>
        <taxon>Ascomycota</taxon>
        <taxon>Taphrinomycotina</taxon>
        <taxon>Pneumocystomycetes</taxon>
        <taxon>Pneumocystaceae</taxon>
        <taxon>Pneumocystis</taxon>
    </lineage>
</organism>
<keyword evidence="12" id="KW-1185">Reference proteome</keyword>
<keyword evidence="5 9" id="KW-0812">Transmembrane</keyword>
<evidence type="ECO:0000256" key="9">
    <source>
        <dbReference type="SAM" id="Phobius"/>
    </source>
</evidence>
<feature type="transmembrane region" description="Helical" evidence="9">
    <location>
        <begin position="438"/>
        <end position="460"/>
    </location>
</feature>
<feature type="transmembrane region" description="Helical" evidence="9">
    <location>
        <begin position="292"/>
        <end position="313"/>
    </location>
</feature>
<evidence type="ECO:0000259" key="10">
    <source>
        <dbReference type="Pfam" id="PF01490"/>
    </source>
</evidence>
<dbReference type="VEuPathDB" id="FungiDB:T552_00340"/>
<feature type="transmembrane region" description="Helical" evidence="9">
    <location>
        <begin position="104"/>
        <end position="130"/>
    </location>
</feature>
<evidence type="ECO:0000256" key="6">
    <source>
        <dbReference type="ARBA" id="ARBA00022970"/>
    </source>
</evidence>
<dbReference type="GO" id="GO:0005313">
    <property type="term" value="F:L-glutamate transmembrane transporter activity"/>
    <property type="evidence" value="ECO:0007669"/>
    <property type="project" value="EnsemblFungi"/>
</dbReference>
<comment type="similarity">
    <text evidence="2">Belongs to the amino acid/polyamine transporter 2 family.</text>
</comment>
<comment type="subcellular location">
    <subcellularLocation>
        <location evidence="1">Vacuole membrane</location>
        <topology evidence="1">Multi-pass membrane protein</topology>
    </subcellularLocation>
</comment>
<dbReference type="Pfam" id="PF01490">
    <property type="entry name" value="Aa_trans"/>
    <property type="match status" value="1"/>
</dbReference>
<dbReference type="GO" id="GO:0090515">
    <property type="term" value="P:L-glutamate transmembrane import into vacuole"/>
    <property type="evidence" value="ECO:0007669"/>
    <property type="project" value="EnsemblFungi"/>
</dbReference>
<feature type="transmembrane region" description="Helical" evidence="9">
    <location>
        <begin position="254"/>
        <end position="280"/>
    </location>
</feature>
<dbReference type="GO" id="GO:0005290">
    <property type="term" value="F:L-histidine transmembrane transporter activity"/>
    <property type="evidence" value="ECO:0007669"/>
    <property type="project" value="EnsemblFungi"/>
</dbReference>
<dbReference type="PANTHER" id="PTHR22950:SF678">
    <property type="entry name" value="VACUOLAR AMINO ACID TRANSPORTER 5-RELATED"/>
    <property type="match status" value="1"/>
</dbReference>
<feature type="transmembrane region" description="Helical" evidence="9">
    <location>
        <begin position="150"/>
        <end position="170"/>
    </location>
</feature>
<dbReference type="GO" id="GO:0061459">
    <property type="term" value="F:L-arginine transmembrane transporter activity"/>
    <property type="evidence" value="ECO:0007669"/>
    <property type="project" value="EnsemblFungi"/>
</dbReference>
<evidence type="ECO:0000256" key="2">
    <source>
        <dbReference type="ARBA" id="ARBA00008066"/>
    </source>
</evidence>
<dbReference type="GO" id="GO:0090513">
    <property type="term" value="P:L-histidine transmembrane import into vacuole"/>
    <property type="evidence" value="ECO:0007669"/>
    <property type="project" value="EnsemblFungi"/>
</dbReference>
<dbReference type="GO" id="GO:0005302">
    <property type="term" value="F:L-tyrosine transmembrane transporter activity"/>
    <property type="evidence" value="ECO:0007669"/>
    <property type="project" value="EnsemblFungi"/>
</dbReference>
<sequence length="465" mass="52215">MLSQEKNSRKSDSLSLIDTHSQNKPDNLGSASFMSSVCNLLNTIVGAGVLAMPYAMSSTGVVGGIIIIIISATTSGFGLYFLARCALKLKRGEASFHKITDMTFPSVSFLFDAIIAIKCFGVTVTYLILIGDVMPQVIRMIKSDLPNTSFLLSRHLWITIFMAIITPFMFLRRLDSLRYISIVSLFSISYLTVIVIKYFFQRNVWNSDVEAYLFKGKGINAILSSISVFIFAYNCHENMFTIVNEIRDNSKKNIVKVIFTSIGLSSSLFLLLAILGYLTFGIRSPENIILGYEYSVVTTIARVAVIVVIMFSYPLQGYPCRVNLDYALSWNPKSRKPIDRITSEMSNLRFNVLTCIIIISSYVLAMSIRSFERVLSYVGSIGSTATSFILPGLYYSKLAYYDDILYSKDDQDNQEIEGDRRTLLNKLRFSKIWYSKMASILLTIFGILIAAMSFISNILYSVHGH</sequence>
<keyword evidence="8 9" id="KW-0472">Membrane</keyword>
<dbReference type="EMBL" id="LFVZ01000002">
    <property type="protein sequence ID" value="KTW30624.1"/>
    <property type="molecule type" value="Genomic_DNA"/>
</dbReference>
<dbReference type="Gene3D" id="1.20.1740.10">
    <property type="entry name" value="Amino acid/polyamine transporter I"/>
    <property type="match status" value="1"/>
</dbReference>
<name>A0A0W4ZQH8_PNEC8</name>
<feature type="transmembrane region" description="Helical" evidence="9">
    <location>
        <begin position="212"/>
        <end position="233"/>
    </location>
</feature>
<dbReference type="GO" id="GO:0015189">
    <property type="term" value="F:L-lysine transmembrane transporter activity"/>
    <property type="evidence" value="ECO:0007669"/>
    <property type="project" value="EnsemblFungi"/>
</dbReference>
<dbReference type="Proteomes" id="UP000054454">
    <property type="component" value="Unassembled WGS sequence"/>
</dbReference>
<evidence type="ECO:0000256" key="4">
    <source>
        <dbReference type="ARBA" id="ARBA00022554"/>
    </source>
</evidence>
<reference evidence="12" key="1">
    <citation type="journal article" date="2016" name="Nat. Commun.">
        <title>Genome analysis of three Pneumocystis species reveals adaptation mechanisms to life exclusively in mammalian hosts.</title>
        <authorList>
            <person name="Ma L."/>
            <person name="Chen Z."/>
            <person name="Huang D.W."/>
            <person name="Kutty G."/>
            <person name="Ishihara M."/>
            <person name="Wang H."/>
            <person name="Abouelleil A."/>
            <person name="Bishop L."/>
            <person name="Davey E."/>
            <person name="Deng R."/>
            <person name="Deng X."/>
            <person name="Fan L."/>
            <person name="Fantoni G."/>
            <person name="Fitzgerald M."/>
            <person name="Gogineni E."/>
            <person name="Goldberg J.M."/>
            <person name="Handley G."/>
            <person name="Hu X."/>
            <person name="Huber C."/>
            <person name="Jiao X."/>
            <person name="Jones K."/>
            <person name="Levin J.Z."/>
            <person name="Liu Y."/>
            <person name="Macdonald P."/>
            <person name="Melnikov A."/>
            <person name="Raley C."/>
            <person name="Sassi M."/>
            <person name="Sherman B.T."/>
            <person name="Song X."/>
            <person name="Sykes S."/>
            <person name="Tran B."/>
            <person name="Walsh L."/>
            <person name="Xia Y."/>
            <person name="Yang J."/>
            <person name="Young S."/>
            <person name="Zeng Q."/>
            <person name="Zheng X."/>
            <person name="Stephens R."/>
            <person name="Nusbaum C."/>
            <person name="Birren B.W."/>
            <person name="Azadi P."/>
            <person name="Lempicki R.A."/>
            <person name="Cuomo C.A."/>
            <person name="Kovacs J.A."/>
        </authorList>
    </citation>
    <scope>NUCLEOTIDE SEQUENCE [LARGE SCALE GENOMIC DNA]</scope>
    <source>
        <strain evidence="12">B80</strain>
    </source>
</reference>
<keyword evidence="6" id="KW-0029">Amino-acid transport</keyword>
<dbReference type="GO" id="GO:0090516">
    <property type="term" value="P:L-serine transmembrane import into vacuole"/>
    <property type="evidence" value="ECO:0007669"/>
    <property type="project" value="EnsemblFungi"/>
</dbReference>
<evidence type="ECO:0000256" key="7">
    <source>
        <dbReference type="ARBA" id="ARBA00022989"/>
    </source>
</evidence>
<dbReference type="GO" id="GO:0000329">
    <property type="term" value="C:fungal-type vacuole membrane"/>
    <property type="evidence" value="ECO:0007669"/>
    <property type="project" value="EnsemblFungi"/>
</dbReference>
<keyword evidence="3" id="KW-0813">Transport</keyword>
<dbReference type="OrthoDB" id="438545at2759"/>
<proteinExistence type="inferred from homology"/>
<dbReference type="GO" id="GO:0090514">
    <property type="term" value="P:L-tyrosine transmembrane import into vacuole"/>
    <property type="evidence" value="ECO:0007669"/>
    <property type="project" value="EnsemblFungi"/>
</dbReference>
<evidence type="ECO:0000256" key="5">
    <source>
        <dbReference type="ARBA" id="ARBA00022692"/>
    </source>
</evidence>
<feature type="transmembrane region" description="Helical" evidence="9">
    <location>
        <begin position="61"/>
        <end position="83"/>
    </location>
</feature>
<dbReference type="GO" id="GO:0015194">
    <property type="term" value="F:L-serine transmembrane transporter activity"/>
    <property type="evidence" value="ECO:0007669"/>
    <property type="project" value="EnsemblFungi"/>
</dbReference>
<keyword evidence="7 9" id="KW-1133">Transmembrane helix</keyword>
<dbReference type="GeneID" id="28935157"/>
<evidence type="ECO:0000313" key="11">
    <source>
        <dbReference type="EMBL" id="KTW30624.1"/>
    </source>
</evidence>
<feature type="domain" description="Amino acid transporter transmembrane" evidence="10">
    <location>
        <begin position="30"/>
        <end position="398"/>
    </location>
</feature>
<evidence type="ECO:0000256" key="8">
    <source>
        <dbReference type="ARBA" id="ARBA00023136"/>
    </source>
</evidence>
<keyword evidence="4" id="KW-0926">Vacuole</keyword>
<gene>
    <name evidence="11" type="ORF">T552_00340</name>
</gene>
<dbReference type="AlphaFoldDB" id="A0A0W4ZQH8"/>
<feature type="transmembrane region" description="Helical" evidence="9">
    <location>
        <begin position="177"/>
        <end position="200"/>
    </location>
</feature>
<evidence type="ECO:0000256" key="1">
    <source>
        <dbReference type="ARBA" id="ARBA00004128"/>
    </source>
</evidence>
<comment type="caution">
    <text evidence="11">The sequence shown here is derived from an EMBL/GenBank/DDBJ whole genome shotgun (WGS) entry which is preliminary data.</text>
</comment>
<evidence type="ECO:0000256" key="3">
    <source>
        <dbReference type="ARBA" id="ARBA00022448"/>
    </source>
</evidence>
<feature type="transmembrane region" description="Helical" evidence="9">
    <location>
        <begin position="374"/>
        <end position="395"/>
    </location>
</feature>
<dbReference type="GO" id="GO:0090517">
    <property type="term" value="P:L-lysine transmembrane import into vacuole"/>
    <property type="evidence" value="ECO:0007669"/>
    <property type="project" value="EnsemblFungi"/>
</dbReference>
<protein>
    <recommendedName>
        <fullName evidence="10">Amino acid transporter transmembrane domain-containing protein</fullName>
    </recommendedName>
</protein>
<dbReference type="PANTHER" id="PTHR22950">
    <property type="entry name" value="AMINO ACID TRANSPORTER"/>
    <property type="match status" value="1"/>
</dbReference>
<dbReference type="RefSeq" id="XP_018227220.1">
    <property type="nucleotide sequence ID" value="XM_018368955.1"/>
</dbReference>
<feature type="transmembrane region" description="Helical" evidence="9">
    <location>
        <begin position="33"/>
        <end position="55"/>
    </location>
</feature>
<accession>A0A0W4ZQH8</accession>
<evidence type="ECO:0000313" key="12">
    <source>
        <dbReference type="Proteomes" id="UP000054454"/>
    </source>
</evidence>
<dbReference type="GO" id="GO:0090518">
    <property type="term" value="P:L-arginine transmembrane import into vacuole"/>
    <property type="evidence" value="ECO:0007669"/>
    <property type="project" value="EnsemblFungi"/>
</dbReference>